<dbReference type="PANTHER" id="PTHR30136:SF33">
    <property type="entry name" value="TRANSCRIPTIONAL REGULATORY PROTEIN"/>
    <property type="match status" value="1"/>
</dbReference>
<organism evidence="6 7">
    <name type="scientific">Desulforhopalus singaporensis</name>
    <dbReference type="NCBI Taxonomy" id="91360"/>
    <lineage>
        <taxon>Bacteria</taxon>
        <taxon>Pseudomonadati</taxon>
        <taxon>Thermodesulfobacteriota</taxon>
        <taxon>Desulfobulbia</taxon>
        <taxon>Desulfobulbales</taxon>
        <taxon>Desulfocapsaceae</taxon>
        <taxon>Desulforhopalus</taxon>
    </lineage>
</organism>
<dbReference type="EMBL" id="FNJI01000122">
    <property type="protein sequence ID" value="SDP86936.1"/>
    <property type="molecule type" value="Genomic_DNA"/>
</dbReference>
<keyword evidence="1" id="KW-0805">Transcription regulation</keyword>
<dbReference type="InterPro" id="IPR005471">
    <property type="entry name" value="Tscrpt_reg_IclR_N"/>
</dbReference>
<keyword evidence="2" id="KW-0238">DNA-binding</keyword>
<dbReference type="InterPro" id="IPR029016">
    <property type="entry name" value="GAF-like_dom_sf"/>
</dbReference>
<evidence type="ECO:0000256" key="3">
    <source>
        <dbReference type="ARBA" id="ARBA00023163"/>
    </source>
</evidence>
<dbReference type="SUPFAM" id="SSF55781">
    <property type="entry name" value="GAF domain-like"/>
    <property type="match status" value="1"/>
</dbReference>
<evidence type="ECO:0000256" key="2">
    <source>
        <dbReference type="ARBA" id="ARBA00023125"/>
    </source>
</evidence>
<dbReference type="Pfam" id="PF09339">
    <property type="entry name" value="HTH_IclR"/>
    <property type="match status" value="1"/>
</dbReference>
<sequence>MDNNGHKDRKFVTALARGLDVLKSFGAGDRFLGNNQIAERTGLAKSTVSRLTYTLCEKGYLEYAEEPNKYRLSSSVFSLGYASLAQMDVRRIARPLMQALAEHTQASVNLGIRDQLNMVYIDTYRNASTYAVQLNVGSEICISTTSMGRAYLAALEKEKRQELMEKIRQSDKANWSRINEGIERALSEYRERGYCLSLGDWRPESHAVAVPLVPEKGSEIMVFSCSGAAFQLSAKVFEEDIGPRLVNLVGNVKTVLRYQ</sequence>
<evidence type="ECO:0000313" key="6">
    <source>
        <dbReference type="EMBL" id="SDP86936.1"/>
    </source>
</evidence>
<dbReference type="Proteomes" id="UP000199073">
    <property type="component" value="Unassembled WGS sequence"/>
</dbReference>
<evidence type="ECO:0000259" key="4">
    <source>
        <dbReference type="PROSITE" id="PS51077"/>
    </source>
</evidence>
<accession>A0A1H0W9G4</accession>
<dbReference type="GO" id="GO:0003677">
    <property type="term" value="F:DNA binding"/>
    <property type="evidence" value="ECO:0007669"/>
    <property type="project" value="UniProtKB-KW"/>
</dbReference>
<dbReference type="PANTHER" id="PTHR30136">
    <property type="entry name" value="HELIX-TURN-HELIX TRANSCRIPTIONAL REGULATOR, ICLR FAMILY"/>
    <property type="match status" value="1"/>
</dbReference>
<evidence type="ECO:0000256" key="1">
    <source>
        <dbReference type="ARBA" id="ARBA00023015"/>
    </source>
</evidence>
<proteinExistence type="predicted"/>
<reference evidence="6 7" key="1">
    <citation type="submission" date="2016-10" db="EMBL/GenBank/DDBJ databases">
        <authorList>
            <person name="de Groot N.N."/>
        </authorList>
    </citation>
    <scope>NUCLEOTIDE SEQUENCE [LARGE SCALE GENOMIC DNA]</scope>
    <source>
        <strain evidence="6 7">DSM 12130</strain>
    </source>
</reference>
<dbReference type="RefSeq" id="WP_218121893.1">
    <property type="nucleotide sequence ID" value="NZ_FNJI01000122.1"/>
</dbReference>
<dbReference type="Pfam" id="PF01614">
    <property type="entry name" value="IclR_C"/>
    <property type="match status" value="1"/>
</dbReference>
<dbReference type="InterPro" id="IPR036390">
    <property type="entry name" value="WH_DNA-bd_sf"/>
</dbReference>
<dbReference type="GO" id="GO:0003700">
    <property type="term" value="F:DNA-binding transcription factor activity"/>
    <property type="evidence" value="ECO:0007669"/>
    <property type="project" value="TreeGrafter"/>
</dbReference>
<dbReference type="STRING" id="91360.SAMN05660330_04458"/>
<dbReference type="PROSITE" id="PS51077">
    <property type="entry name" value="HTH_ICLR"/>
    <property type="match status" value="1"/>
</dbReference>
<dbReference type="PROSITE" id="PS51078">
    <property type="entry name" value="ICLR_ED"/>
    <property type="match status" value="1"/>
</dbReference>
<gene>
    <name evidence="6" type="ORF">SAMN05660330_04458</name>
</gene>
<dbReference type="Gene3D" id="1.10.10.10">
    <property type="entry name" value="Winged helix-like DNA-binding domain superfamily/Winged helix DNA-binding domain"/>
    <property type="match status" value="1"/>
</dbReference>
<dbReference type="InterPro" id="IPR050707">
    <property type="entry name" value="HTH_MetabolicPath_Reg"/>
</dbReference>
<dbReference type="SUPFAM" id="SSF46785">
    <property type="entry name" value="Winged helix' DNA-binding domain"/>
    <property type="match status" value="1"/>
</dbReference>
<feature type="domain" description="IclR-ED" evidence="5">
    <location>
        <begin position="75"/>
        <end position="258"/>
    </location>
</feature>
<evidence type="ECO:0000313" key="7">
    <source>
        <dbReference type="Proteomes" id="UP000199073"/>
    </source>
</evidence>
<keyword evidence="7" id="KW-1185">Reference proteome</keyword>
<dbReference type="AlphaFoldDB" id="A0A1H0W9G4"/>
<evidence type="ECO:0000259" key="5">
    <source>
        <dbReference type="PROSITE" id="PS51078"/>
    </source>
</evidence>
<name>A0A1H0W9G4_9BACT</name>
<dbReference type="GO" id="GO:0045892">
    <property type="term" value="P:negative regulation of DNA-templated transcription"/>
    <property type="evidence" value="ECO:0007669"/>
    <property type="project" value="TreeGrafter"/>
</dbReference>
<feature type="domain" description="HTH iclR-type" evidence="4">
    <location>
        <begin position="12"/>
        <end position="74"/>
    </location>
</feature>
<dbReference type="InterPro" id="IPR036388">
    <property type="entry name" value="WH-like_DNA-bd_sf"/>
</dbReference>
<protein>
    <submittedName>
        <fullName evidence="6">Transcriptional regulator, IclR family</fullName>
    </submittedName>
</protein>
<dbReference type="InterPro" id="IPR014757">
    <property type="entry name" value="Tscrpt_reg_IclR_C"/>
</dbReference>
<dbReference type="Gene3D" id="3.30.450.40">
    <property type="match status" value="1"/>
</dbReference>
<keyword evidence="3" id="KW-0804">Transcription</keyword>
<dbReference type="SMART" id="SM00346">
    <property type="entry name" value="HTH_ICLR"/>
    <property type="match status" value="1"/>
</dbReference>